<dbReference type="EMBL" id="BRXS01000007">
    <property type="protein sequence ID" value="GLC27878.1"/>
    <property type="molecule type" value="Genomic_DNA"/>
</dbReference>
<dbReference type="InterPro" id="IPR051466">
    <property type="entry name" value="D-amino_acid_metab_enzyme"/>
</dbReference>
<name>A0AA37QL93_9BACT</name>
<keyword evidence="5" id="KW-1185">Reference proteome</keyword>
<gene>
    <name evidence="4" type="ORF">rosag_43910</name>
</gene>
<dbReference type="InterPro" id="IPR042208">
    <property type="entry name" value="D-ser_dehydrat-like_sf"/>
</dbReference>
<comment type="caution">
    <text evidence="4">The sequence shown here is derived from an EMBL/GenBank/DDBJ whole genome shotgun (WGS) entry which is preliminary data.</text>
</comment>
<evidence type="ECO:0000259" key="3">
    <source>
        <dbReference type="SMART" id="SM01119"/>
    </source>
</evidence>
<reference evidence="4" key="1">
    <citation type="submission" date="2022-08" db="EMBL/GenBank/DDBJ databases">
        <title>Draft genome sequencing of Roseisolibacter agri AW1220.</title>
        <authorList>
            <person name="Tobiishi Y."/>
            <person name="Tonouchi A."/>
        </authorList>
    </citation>
    <scope>NUCLEOTIDE SEQUENCE</scope>
    <source>
        <strain evidence="4">AW1220</strain>
    </source>
</reference>
<dbReference type="SMART" id="SM01119">
    <property type="entry name" value="D-ser_dehydrat"/>
    <property type="match status" value="1"/>
</dbReference>
<dbReference type="InterPro" id="IPR026956">
    <property type="entry name" value="D-ser_dehydrat-like_dom"/>
</dbReference>
<dbReference type="PANTHER" id="PTHR28004:SF2">
    <property type="entry name" value="D-SERINE DEHYDRATASE"/>
    <property type="match status" value="1"/>
</dbReference>
<proteinExistence type="inferred from homology"/>
<evidence type="ECO:0000256" key="2">
    <source>
        <dbReference type="ARBA" id="ARBA00023239"/>
    </source>
</evidence>
<evidence type="ECO:0000313" key="4">
    <source>
        <dbReference type="EMBL" id="GLC27878.1"/>
    </source>
</evidence>
<dbReference type="Gene3D" id="3.20.20.10">
    <property type="entry name" value="Alanine racemase"/>
    <property type="match status" value="1"/>
</dbReference>
<organism evidence="4 5">
    <name type="scientific">Roseisolibacter agri</name>
    <dbReference type="NCBI Taxonomy" id="2014610"/>
    <lineage>
        <taxon>Bacteria</taxon>
        <taxon>Pseudomonadati</taxon>
        <taxon>Gemmatimonadota</taxon>
        <taxon>Gemmatimonadia</taxon>
        <taxon>Gemmatimonadales</taxon>
        <taxon>Gemmatimonadaceae</taxon>
        <taxon>Roseisolibacter</taxon>
    </lineage>
</organism>
<dbReference type="GO" id="GO:0036088">
    <property type="term" value="P:D-serine catabolic process"/>
    <property type="evidence" value="ECO:0007669"/>
    <property type="project" value="TreeGrafter"/>
</dbReference>
<dbReference type="PANTHER" id="PTHR28004">
    <property type="entry name" value="ZGC:162816-RELATED"/>
    <property type="match status" value="1"/>
</dbReference>
<protein>
    <submittedName>
        <fullName evidence="4">Alanine racemase</fullName>
    </submittedName>
</protein>
<dbReference type="AlphaFoldDB" id="A0AA37QL93"/>
<accession>A0AA37QL93</accession>
<sequence>MPLYLEQLETPAPVVDLDRLAMNLDRMAAYAAVHGLQLRPHVKTHKAPRIAAEQLRLGAVGLTCATVREAEVMSELTDDLLLAFPITGTTRLRRLMNIPPRVRLTVMLDSQRTAVQLAAAADEVGREVHVFVEQDVGMRRTGVQDAAAVVQLAEFVAERAPLKYDGLGFYPGHIRAAIGAQQPQLASLAQTLGASLEALDRAGLTPRVVSGGSTPAAWRMHEVAGITEVRPGTYVYNDRATAAVGACEWDECALTVLATVVSTSVPGQAVIDAGTKALGREPIDGARAPGADETQTAGFGALLDRPEVIVTRMSEEHGILDLSRTEWRPRVGDQVRVVPNHVCIVVHLNDVIYGVRGQDVVETKWPVTARGREAPEAVPAW</sequence>
<dbReference type="InterPro" id="IPR001608">
    <property type="entry name" value="Ala_racemase_N"/>
</dbReference>
<dbReference type="Pfam" id="PF14031">
    <property type="entry name" value="D-ser_dehydrat"/>
    <property type="match status" value="1"/>
</dbReference>
<keyword evidence="2" id="KW-0456">Lyase</keyword>
<comment type="similarity">
    <text evidence="1">Belongs to the DSD1 family.</text>
</comment>
<dbReference type="SUPFAM" id="SSF51419">
    <property type="entry name" value="PLP-binding barrel"/>
    <property type="match status" value="1"/>
</dbReference>
<evidence type="ECO:0000256" key="1">
    <source>
        <dbReference type="ARBA" id="ARBA00005323"/>
    </source>
</evidence>
<dbReference type="Proteomes" id="UP001161325">
    <property type="component" value="Unassembled WGS sequence"/>
</dbReference>
<dbReference type="Gene3D" id="2.40.37.20">
    <property type="entry name" value="D-serine dehydratase-like domain"/>
    <property type="match status" value="1"/>
</dbReference>
<evidence type="ECO:0000313" key="5">
    <source>
        <dbReference type="Proteomes" id="UP001161325"/>
    </source>
</evidence>
<dbReference type="RefSeq" id="WP_284352307.1">
    <property type="nucleotide sequence ID" value="NZ_BRXS01000007.1"/>
</dbReference>
<dbReference type="GO" id="GO:0008721">
    <property type="term" value="F:D-serine ammonia-lyase activity"/>
    <property type="evidence" value="ECO:0007669"/>
    <property type="project" value="TreeGrafter"/>
</dbReference>
<feature type="domain" description="D-serine dehydratase-like" evidence="3">
    <location>
        <begin position="253"/>
        <end position="356"/>
    </location>
</feature>
<dbReference type="InterPro" id="IPR029066">
    <property type="entry name" value="PLP-binding_barrel"/>
</dbReference>
<dbReference type="Pfam" id="PF01168">
    <property type="entry name" value="Ala_racemase_N"/>
    <property type="match status" value="1"/>
</dbReference>